<protein>
    <submittedName>
        <fullName evidence="1">Uncharacterized protein</fullName>
    </submittedName>
</protein>
<organism evidence="1 2">
    <name type="scientific">Brassica napus</name>
    <name type="common">Rape</name>
    <dbReference type="NCBI Taxonomy" id="3708"/>
    <lineage>
        <taxon>Eukaryota</taxon>
        <taxon>Viridiplantae</taxon>
        <taxon>Streptophyta</taxon>
        <taxon>Embryophyta</taxon>
        <taxon>Tracheophyta</taxon>
        <taxon>Spermatophyta</taxon>
        <taxon>Magnoliopsida</taxon>
        <taxon>eudicotyledons</taxon>
        <taxon>Gunneridae</taxon>
        <taxon>Pentapetalae</taxon>
        <taxon>rosids</taxon>
        <taxon>malvids</taxon>
        <taxon>Brassicales</taxon>
        <taxon>Brassicaceae</taxon>
        <taxon>Brassiceae</taxon>
        <taxon>Brassica</taxon>
    </lineage>
</organism>
<evidence type="ECO:0000313" key="2">
    <source>
        <dbReference type="Proteomes" id="UP000824890"/>
    </source>
</evidence>
<accession>A0ABQ7ZUT7</accession>
<dbReference type="EMBL" id="JAGKQM010000014">
    <property type="protein sequence ID" value="KAH0883997.1"/>
    <property type="molecule type" value="Genomic_DNA"/>
</dbReference>
<evidence type="ECO:0000313" key="1">
    <source>
        <dbReference type="EMBL" id="KAH0883997.1"/>
    </source>
</evidence>
<dbReference type="Proteomes" id="UP000824890">
    <property type="component" value="Unassembled WGS sequence"/>
</dbReference>
<name>A0ABQ7ZUT7_BRANA</name>
<keyword evidence="2" id="KW-1185">Reference proteome</keyword>
<comment type="caution">
    <text evidence="1">The sequence shown here is derived from an EMBL/GenBank/DDBJ whole genome shotgun (WGS) entry which is preliminary data.</text>
</comment>
<gene>
    <name evidence="1" type="ORF">HID58_060093</name>
</gene>
<sequence>MRPQGCHLPVLSATTDNDAYVKMAIANVKVMETINELFSMLEGHLRDHSSREEVEAGKVTIKQLRRELESAQAENKK</sequence>
<proteinExistence type="predicted"/>
<reference evidence="1 2" key="1">
    <citation type="submission" date="2021-05" db="EMBL/GenBank/DDBJ databases">
        <title>Genome Assembly of Synthetic Allotetraploid Brassica napus Reveals Homoeologous Exchanges between Subgenomes.</title>
        <authorList>
            <person name="Davis J.T."/>
        </authorList>
    </citation>
    <scope>NUCLEOTIDE SEQUENCE [LARGE SCALE GENOMIC DNA]</scope>
    <source>
        <strain evidence="2">cv. Da-Ae</strain>
        <tissue evidence="1">Seedling</tissue>
    </source>
</reference>